<dbReference type="GO" id="GO:0030246">
    <property type="term" value="F:carbohydrate binding"/>
    <property type="evidence" value="ECO:0007669"/>
    <property type="project" value="UniProtKB-KW"/>
</dbReference>
<organism evidence="3 4">
    <name type="scientific">Streptomyces bathyalis</name>
    <dbReference type="NCBI Taxonomy" id="2710756"/>
    <lineage>
        <taxon>Bacteria</taxon>
        <taxon>Bacillati</taxon>
        <taxon>Actinomycetota</taxon>
        <taxon>Actinomycetes</taxon>
        <taxon>Kitasatosporales</taxon>
        <taxon>Streptomycetaceae</taxon>
        <taxon>Streptomyces</taxon>
    </lineage>
</organism>
<keyword evidence="3" id="KW-0430">Lectin</keyword>
<gene>
    <name evidence="3" type="ORF">G4Z16_02595</name>
</gene>
<feature type="compositionally biased region" description="Basic and acidic residues" evidence="1">
    <location>
        <begin position="206"/>
        <end position="217"/>
    </location>
</feature>
<dbReference type="KEGG" id="sbat:G4Z16_02595"/>
<feature type="compositionally biased region" description="Basic and acidic residues" evidence="1">
    <location>
        <begin position="182"/>
        <end position="191"/>
    </location>
</feature>
<dbReference type="Proteomes" id="UP000595046">
    <property type="component" value="Chromosome"/>
</dbReference>
<dbReference type="SUPFAM" id="SSF50370">
    <property type="entry name" value="Ricin B-like lectins"/>
    <property type="match status" value="1"/>
</dbReference>
<dbReference type="AlphaFoldDB" id="A0A7T1T318"/>
<dbReference type="Pfam" id="PF00652">
    <property type="entry name" value="Ricin_B_lectin"/>
    <property type="match status" value="1"/>
</dbReference>
<evidence type="ECO:0000259" key="2">
    <source>
        <dbReference type="SMART" id="SM00458"/>
    </source>
</evidence>
<dbReference type="PROSITE" id="PS50231">
    <property type="entry name" value="RICIN_B_LECTIN"/>
    <property type="match status" value="1"/>
</dbReference>
<evidence type="ECO:0000256" key="1">
    <source>
        <dbReference type="SAM" id="MobiDB-lite"/>
    </source>
</evidence>
<keyword evidence="4" id="KW-1185">Reference proteome</keyword>
<protein>
    <submittedName>
        <fullName evidence="3">Ricin-type beta-trefoil lectin domain protein</fullName>
    </submittedName>
</protein>
<sequence>MCGLSGGLAGVRPPISFQHDSQREDAMTGSRDEHRPQGDSESQDPAFSADAAEETFASSRDQEDRQRSDAPENPTGRADEDENEGTGNAGGIVTVVNPRIVPAGSRNPAPAPPPPGRTRLAVIAAAAAIALTGLAGGSYLLVGGDAGEGDSRAGAGQGWQGGQNDDDFGHDPLPGDSSSGRGDGKDNDPGKDGSPGSGAHGGPQDDGDKGKDRPPKEDDGDGADEDPPPEEPGGGNGSDGTVRIWNHNSDLCINVPEGQARDGMYLEIRTCSGADSMRWTFADDGTVRALGLCMDVANGSTENGAVIQLANCSGNPAQQFRLNERSDLVNPQADKCVAVRDGDVRVGQHLQLWDCSGQDSQKWSAI</sequence>
<name>A0A7T1T318_9ACTN</name>
<dbReference type="Gene3D" id="2.80.10.50">
    <property type="match status" value="2"/>
</dbReference>
<reference evidence="4" key="1">
    <citation type="submission" date="2020-02" db="EMBL/GenBank/DDBJ databases">
        <title>Streptomyces sp. ASO4wet.</title>
        <authorList>
            <person name="Risdian C."/>
            <person name="Landwehr W."/>
            <person name="Schupp P."/>
            <person name="Wink J."/>
        </authorList>
    </citation>
    <scope>NUCLEOTIDE SEQUENCE [LARGE SCALE GENOMIC DNA]</scope>
    <source>
        <strain evidence="4">ASO4wet</strain>
    </source>
</reference>
<feature type="domain" description="Ricin B lectin" evidence="2">
    <location>
        <begin position="239"/>
        <end position="366"/>
    </location>
</feature>
<dbReference type="EMBL" id="CP048882">
    <property type="protein sequence ID" value="QPP05466.1"/>
    <property type="molecule type" value="Genomic_DNA"/>
</dbReference>
<dbReference type="InterPro" id="IPR000772">
    <property type="entry name" value="Ricin_B_lectin"/>
</dbReference>
<dbReference type="InterPro" id="IPR035992">
    <property type="entry name" value="Ricin_B-like_lectins"/>
</dbReference>
<proteinExistence type="predicted"/>
<feature type="compositionally biased region" description="Basic and acidic residues" evidence="1">
    <location>
        <begin position="60"/>
        <end position="70"/>
    </location>
</feature>
<evidence type="ECO:0000313" key="4">
    <source>
        <dbReference type="Proteomes" id="UP000595046"/>
    </source>
</evidence>
<evidence type="ECO:0000313" key="3">
    <source>
        <dbReference type="EMBL" id="QPP05466.1"/>
    </source>
</evidence>
<feature type="region of interest" description="Disordered" evidence="1">
    <location>
        <begin position="1"/>
        <end position="117"/>
    </location>
</feature>
<accession>A0A7T1T318</accession>
<feature type="compositionally biased region" description="Acidic residues" evidence="1">
    <location>
        <begin position="218"/>
        <end position="229"/>
    </location>
</feature>
<dbReference type="SMART" id="SM00458">
    <property type="entry name" value="RICIN"/>
    <property type="match status" value="1"/>
</dbReference>
<feature type="compositionally biased region" description="Basic and acidic residues" evidence="1">
    <location>
        <begin position="20"/>
        <end position="38"/>
    </location>
</feature>
<feature type="region of interest" description="Disordered" evidence="1">
    <location>
        <begin position="138"/>
        <end position="242"/>
    </location>
</feature>